<keyword evidence="3" id="KW-1185">Reference proteome</keyword>
<keyword evidence="1" id="KW-0472">Membrane</keyword>
<feature type="transmembrane region" description="Helical" evidence="1">
    <location>
        <begin position="33"/>
        <end position="55"/>
    </location>
</feature>
<organism evidence="2 3">
    <name type="scientific">Paraphoma chrysanthemicola</name>
    <dbReference type="NCBI Taxonomy" id="798071"/>
    <lineage>
        <taxon>Eukaryota</taxon>
        <taxon>Fungi</taxon>
        <taxon>Dikarya</taxon>
        <taxon>Ascomycota</taxon>
        <taxon>Pezizomycotina</taxon>
        <taxon>Dothideomycetes</taxon>
        <taxon>Pleosporomycetidae</taxon>
        <taxon>Pleosporales</taxon>
        <taxon>Pleosporineae</taxon>
        <taxon>Phaeosphaeriaceae</taxon>
        <taxon>Paraphoma</taxon>
    </lineage>
</organism>
<evidence type="ECO:0000256" key="1">
    <source>
        <dbReference type="SAM" id="Phobius"/>
    </source>
</evidence>
<accession>A0A8K0R9D6</accession>
<dbReference type="EMBL" id="JAGMVJ010000007">
    <property type="protein sequence ID" value="KAH7088969.1"/>
    <property type="molecule type" value="Genomic_DNA"/>
</dbReference>
<evidence type="ECO:0000313" key="3">
    <source>
        <dbReference type="Proteomes" id="UP000813461"/>
    </source>
</evidence>
<dbReference type="AlphaFoldDB" id="A0A8K0R9D6"/>
<keyword evidence="1" id="KW-1133">Transmembrane helix</keyword>
<name>A0A8K0R9D6_9PLEO</name>
<dbReference type="Proteomes" id="UP000813461">
    <property type="component" value="Unassembled WGS sequence"/>
</dbReference>
<reference evidence="2" key="1">
    <citation type="journal article" date="2021" name="Nat. Commun.">
        <title>Genetic determinants of endophytism in the Arabidopsis root mycobiome.</title>
        <authorList>
            <person name="Mesny F."/>
            <person name="Miyauchi S."/>
            <person name="Thiergart T."/>
            <person name="Pickel B."/>
            <person name="Atanasova L."/>
            <person name="Karlsson M."/>
            <person name="Huettel B."/>
            <person name="Barry K.W."/>
            <person name="Haridas S."/>
            <person name="Chen C."/>
            <person name="Bauer D."/>
            <person name="Andreopoulos W."/>
            <person name="Pangilinan J."/>
            <person name="LaButti K."/>
            <person name="Riley R."/>
            <person name="Lipzen A."/>
            <person name="Clum A."/>
            <person name="Drula E."/>
            <person name="Henrissat B."/>
            <person name="Kohler A."/>
            <person name="Grigoriev I.V."/>
            <person name="Martin F.M."/>
            <person name="Hacquard S."/>
        </authorList>
    </citation>
    <scope>NUCLEOTIDE SEQUENCE</scope>
    <source>
        <strain evidence="2">MPI-SDFR-AT-0120</strain>
    </source>
</reference>
<proteinExistence type="predicted"/>
<evidence type="ECO:0000313" key="2">
    <source>
        <dbReference type="EMBL" id="KAH7088969.1"/>
    </source>
</evidence>
<sequence>MERRFPLWVEWAGRICKSSITSVTIWVALNLCITYYCSTVYYTFMVHFVLLHYLLWGKYVLINERVTAIEDMINTCPLRTSIAPGADVSGQADSTLTTLNPPANVSSAEISRSIDIGPFFTKLRLLDTRQRVESQAFQERLNEQAQRTTDIISSLDNMTGTLNAAWKNHVQEKKDLSHLMTCMDSIAREMLSRPALEKMREFTTYAQHRKFAYLDWHVAVVALFKALLVEEKGARVKQDGEKEQMELVGMADLVQLSRV</sequence>
<keyword evidence="1" id="KW-0812">Transmembrane</keyword>
<comment type="caution">
    <text evidence="2">The sequence shown here is derived from an EMBL/GenBank/DDBJ whole genome shotgun (WGS) entry which is preliminary data.</text>
</comment>
<gene>
    <name evidence="2" type="ORF">FB567DRAFT_591082</name>
</gene>
<protein>
    <submittedName>
        <fullName evidence="2">Uncharacterized protein</fullName>
    </submittedName>
</protein>